<protein>
    <submittedName>
        <fullName evidence="3">Uncharacterized protein</fullName>
    </submittedName>
</protein>
<feature type="transmembrane region" description="Helical" evidence="2">
    <location>
        <begin position="474"/>
        <end position="496"/>
    </location>
</feature>
<reference evidence="3" key="1">
    <citation type="journal article" date="2019" name="bioRxiv">
        <title>The Genome of the Zebra Mussel, Dreissena polymorpha: A Resource for Invasive Species Research.</title>
        <authorList>
            <person name="McCartney M.A."/>
            <person name="Auch B."/>
            <person name="Kono T."/>
            <person name="Mallez S."/>
            <person name="Zhang Y."/>
            <person name="Obille A."/>
            <person name="Becker A."/>
            <person name="Abrahante J.E."/>
            <person name="Garbe J."/>
            <person name="Badalamenti J.P."/>
            <person name="Herman A."/>
            <person name="Mangelson H."/>
            <person name="Liachko I."/>
            <person name="Sullivan S."/>
            <person name="Sone E.D."/>
            <person name="Koren S."/>
            <person name="Silverstein K.A.T."/>
            <person name="Beckman K.B."/>
            <person name="Gohl D.M."/>
        </authorList>
    </citation>
    <scope>NUCLEOTIDE SEQUENCE</scope>
    <source>
        <strain evidence="3">Duluth1</strain>
        <tissue evidence="3">Whole animal</tissue>
    </source>
</reference>
<keyword evidence="4" id="KW-1185">Reference proteome</keyword>
<name>A0A9D4K556_DREPO</name>
<organism evidence="3 4">
    <name type="scientific">Dreissena polymorpha</name>
    <name type="common">Zebra mussel</name>
    <name type="synonym">Mytilus polymorpha</name>
    <dbReference type="NCBI Taxonomy" id="45954"/>
    <lineage>
        <taxon>Eukaryota</taxon>
        <taxon>Metazoa</taxon>
        <taxon>Spiralia</taxon>
        <taxon>Lophotrochozoa</taxon>
        <taxon>Mollusca</taxon>
        <taxon>Bivalvia</taxon>
        <taxon>Autobranchia</taxon>
        <taxon>Heteroconchia</taxon>
        <taxon>Euheterodonta</taxon>
        <taxon>Imparidentia</taxon>
        <taxon>Neoheterodontei</taxon>
        <taxon>Myida</taxon>
        <taxon>Dreissenoidea</taxon>
        <taxon>Dreissenidae</taxon>
        <taxon>Dreissena</taxon>
    </lineage>
</organism>
<dbReference type="Proteomes" id="UP000828390">
    <property type="component" value="Unassembled WGS sequence"/>
</dbReference>
<dbReference type="AlphaFoldDB" id="A0A9D4K556"/>
<keyword evidence="2" id="KW-1133">Transmembrane helix</keyword>
<comment type="caution">
    <text evidence="3">The sequence shown here is derived from an EMBL/GenBank/DDBJ whole genome shotgun (WGS) entry which is preliminary data.</text>
</comment>
<proteinExistence type="predicted"/>
<evidence type="ECO:0000313" key="3">
    <source>
        <dbReference type="EMBL" id="KAH3833223.1"/>
    </source>
</evidence>
<feature type="compositionally biased region" description="Polar residues" evidence="1">
    <location>
        <begin position="515"/>
        <end position="531"/>
    </location>
</feature>
<evidence type="ECO:0000313" key="4">
    <source>
        <dbReference type="Proteomes" id="UP000828390"/>
    </source>
</evidence>
<evidence type="ECO:0000256" key="1">
    <source>
        <dbReference type="SAM" id="MobiDB-lite"/>
    </source>
</evidence>
<feature type="region of interest" description="Disordered" evidence="1">
    <location>
        <begin position="407"/>
        <end position="435"/>
    </location>
</feature>
<evidence type="ECO:0000256" key="2">
    <source>
        <dbReference type="SAM" id="Phobius"/>
    </source>
</evidence>
<sequence>MFPTSINVEDRRLVVMDMLLCCTGKMFPTSITVEDGCRVVMEMLLCCYWQDVPYQYNCGGQTSCCHGNFIFPTSITVEDGCKMFPTSITVEDGRLVVLEMLLCCYRQDVPYQYNCGGQISCFYGNVMFPTSITVGDRCLVVMEMLLCCYRQDVSYQYNWVTDILLSWKCCCVVPGKMFPTSITVEDRLLVVMEMLFITVGDRHLVMEMLLCCTGKMFPTSITVEDGCLVVMDMLLCCYWQDVPYQYNCGRQTSCCHGNMFPTSITVEDRRLVSWTNQLLTNGRSGWKGSVAFAPGKTGHTTTSPVCMCCGRQGYIPHFNPQHGLYGCAGQTENLHTVLRILDVDSPHLMDRQYNGLHFNAESSLTTTTFTHTSDGFLFDPSPLFRGEEKSLWFVQVIFSLHTDTHTTTSRTRKLQSTESNKREKGPGDDLPWTGTGIRGTNMALLVLDREGEPAKKRGIQSDQIPLQNDGQLPIIAALIGAGVLLLIGLFIIVIYIRHRRKQTSPPPTPSGTITVMSTSPGHTKVISNSHTFKPGNPSEV</sequence>
<reference evidence="3" key="2">
    <citation type="submission" date="2020-11" db="EMBL/GenBank/DDBJ databases">
        <authorList>
            <person name="McCartney M.A."/>
            <person name="Auch B."/>
            <person name="Kono T."/>
            <person name="Mallez S."/>
            <person name="Becker A."/>
            <person name="Gohl D.M."/>
            <person name="Silverstein K.A.T."/>
            <person name="Koren S."/>
            <person name="Bechman K.B."/>
            <person name="Herman A."/>
            <person name="Abrahante J.E."/>
            <person name="Garbe J."/>
        </authorList>
    </citation>
    <scope>NUCLEOTIDE SEQUENCE</scope>
    <source>
        <strain evidence="3">Duluth1</strain>
        <tissue evidence="3">Whole animal</tissue>
    </source>
</reference>
<accession>A0A9D4K556</accession>
<dbReference type="EMBL" id="JAIWYP010000004">
    <property type="protein sequence ID" value="KAH3833223.1"/>
    <property type="molecule type" value="Genomic_DNA"/>
</dbReference>
<gene>
    <name evidence="3" type="ORF">DPMN_106526</name>
</gene>
<feature type="region of interest" description="Disordered" evidence="1">
    <location>
        <begin position="501"/>
        <end position="540"/>
    </location>
</feature>
<keyword evidence="2" id="KW-0812">Transmembrane</keyword>
<keyword evidence="2" id="KW-0472">Membrane</keyword>